<dbReference type="GO" id="GO:0004896">
    <property type="term" value="F:cytokine receptor activity"/>
    <property type="evidence" value="ECO:0007669"/>
    <property type="project" value="TreeGrafter"/>
</dbReference>
<dbReference type="AlphaFoldDB" id="A0A9W7WYD6"/>
<dbReference type="InterPro" id="IPR013783">
    <property type="entry name" value="Ig-like_fold"/>
</dbReference>
<keyword evidence="4" id="KW-0675">Receptor</keyword>
<keyword evidence="2" id="KW-0472">Membrane</keyword>
<keyword evidence="2" id="KW-0812">Transmembrane</keyword>
<evidence type="ECO:0000256" key="2">
    <source>
        <dbReference type="SAM" id="Phobius"/>
    </source>
</evidence>
<dbReference type="Proteomes" id="UP001059041">
    <property type="component" value="Linkage Group LG4"/>
</dbReference>
<evidence type="ECO:0000256" key="3">
    <source>
        <dbReference type="SAM" id="SignalP"/>
    </source>
</evidence>
<dbReference type="InterPro" id="IPR003961">
    <property type="entry name" value="FN3_dom"/>
</dbReference>
<dbReference type="InterPro" id="IPR036116">
    <property type="entry name" value="FN3_sf"/>
</dbReference>
<evidence type="ECO:0000256" key="1">
    <source>
        <dbReference type="SAM" id="MobiDB-lite"/>
    </source>
</evidence>
<keyword evidence="3" id="KW-0732">Signal</keyword>
<feature type="region of interest" description="Disordered" evidence="1">
    <location>
        <begin position="314"/>
        <end position="376"/>
    </location>
</feature>
<feature type="chain" id="PRO_5040776346" evidence="3">
    <location>
        <begin position="24"/>
        <end position="399"/>
    </location>
</feature>
<keyword evidence="5" id="KW-1185">Reference proteome</keyword>
<proteinExistence type="predicted"/>
<keyword evidence="2" id="KW-1133">Transmembrane helix</keyword>
<evidence type="ECO:0000313" key="4">
    <source>
        <dbReference type="EMBL" id="KAI7810499.1"/>
    </source>
</evidence>
<feature type="compositionally biased region" description="Low complexity" evidence="1">
    <location>
        <begin position="323"/>
        <end position="333"/>
    </location>
</feature>
<dbReference type="PANTHER" id="PTHR20859:SF87">
    <property type="entry name" value="CYTOKINE RECEPTOR FAMILY MEMBER B13-RELATED"/>
    <property type="match status" value="1"/>
</dbReference>
<dbReference type="CDD" id="cd00063">
    <property type="entry name" value="FN3"/>
    <property type="match status" value="1"/>
</dbReference>
<dbReference type="GO" id="GO:0005886">
    <property type="term" value="C:plasma membrane"/>
    <property type="evidence" value="ECO:0007669"/>
    <property type="project" value="TreeGrafter"/>
</dbReference>
<gene>
    <name evidence="4" type="ORF">IRJ41_002621</name>
</gene>
<sequence>MQIQVYVVALSILILGPGTKVDAESLPPPSNVSIKCDSYKVEVHWQYPYAVENVVFRVEVKDKSGIEFDDTSEHWMNISNMLMNPVFNHYVVFVTAKQGDKMSKKSDSKTFSFNEHATSTIKCQLEFPDVKLSPKEGNLHLEFTNPLYLYRNTPALRNNTDMDFEFWAESEEITKTSNSCGRELKTCEASFAFAKKRDKYCLNLTGEIGQRLLKQKRQCFIGDLTYYPPITTYLYPLLGVVLSLLFISFIIMLLAKICNEQIKKKAATAFPSFLDFKPPQTHLCKPLKTVQENVASDLRIELVTHDPAENTMLIEIDPDEQQSSDWQSSSVDSKNYNKYGGDGDLEDARSSSDLDLGETVNSCHTHTSRSISDTSAGYDCPHVLRLEMSPGDEVQGYRN</sequence>
<dbReference type="PANTHER" id="PTHR20859">
    <property type="entry name" value="INTERFERON/INTERLEUKIN RECEPTOR"/>
    <property type="match status" value="1"/>
</dbReference>
<reference evidence="4" key="1">
    <citation type="submission" date="2021-02" db="EMBL/GenBank/DDBJ databases">
        <title>Comparative genomics reveals that relaxation of natural selection precedes convergent phenotypic evolution of cavefish.</title>
        <authorList>
            <person name="Peng Z."/>
        </authorList>
    </citation>
    <scope>NUCLEOTIDE SEQUENCE</scope>
    <source>
        <tissue evidence="4">Muscle</tissue>
    </source>
</reference>
<dbReference type="Gene3D" id="2.60.40.10">
    <property type="entry name" value="Immunoglobulins"/>
    <property type="match status" value="1"/>
</dbReference>
<dbReference type="InterPro" id="IPR050650">
    <property type="entry name" value="Type-II_Cytokine-TF_Rcpt"/>
</dbReference>
<organism evidence="4 5">
    <name type="scientific">Triplophysa rosa</name>
    <name type="common">Cave loach</name>
    <dbReference type="NCBI Taxonomy" id="992332"/>
    <lineage>
        <taxon>Eukaryota</taxon>
        <taxon>Metazoa</taxon>
        <taxon>Chordata</taxon>
        <taxon>Craniata</taxon>
        <taxon>Vertebrata</taxon>
        <taxon>Euteleostomi</taxon>
        <taxon>Actinopterygii</taxon>
        <taxon>Neopterygii</taxon>
        <taxon>Teleostei</taxon>
        <taxon>Ostariophysi</taxon>
        <taxon>Cypriniformes</taxon>
        <taxon>Nemacheilidae</taxon>
        <taxon>Triplophysa</taxon>
    </lineage>
</organism>
<dbReference type="EMBL" id="JAFHDT010000004">
    <property type="protein sequence ID" value="KAI7810499.1"/>
    <property type="molecule type" value="Genomic_DNA"/>
</dbReference>
<feature type="transmembrane region" description="Helical" evidence="2">
    <location>
        <begin position="233"/>
        <end position="255"/>
    </location>
</feature>
<dbReference type="OrthoDB" id="9946382at2759"/>
<name>A0A9W7WYD6_TRIRA</name>
<feature type="signal peptide" evidence="3">
    <location>
        <begin position="1"/>
        <end position="23"/>
    </location>
</feature>
<evidence type="ECO:0000313" key="5">
    <source>
        <dbReference type="Proteomes" id="UP001059041"/>
    </source>
</evidence>
<comment type="caution">
    <text evidence="4">The sequence shown here is derived from an EMBL/GenBank/DDBJ whole genome shotgun (WGS) entry which is preliminary data.</text>
</comment>
<dbReference type="SUPFAM" id="SSF49265">
    <property type="entry name" value="Fibronectin type III"/>
    <property type="match status" value="1"/>
</dbReference>
<protein>
    <submittedName>
        <fullName evidence="4">Interferon gamma receptor 1-1</fullName>
    </submittedName>
</protein>
<accession>A0A9W7WYD6</accession>
<feature type="compositionally biased region" description="Polar residues" evidence="1">
    <location>
        <begin position="359"/>
        <end position="375"/>
    </location>
</feature>